<dbReference type="Proteomes" id="UP000219412">
    <property type="component" value="Unassembled WGS sequence"/>
</dbReference>
<reference evidence="6" key="1">
    <citation type="submission" date="2017-08" db="EMBL/GenBank/DDBJ databases">
        <authorList>
            <person name="Varghese N."/>
            <person name="Submissions S."/>
        </authorList>
    </citation>
    <scope>NUCLEOTIDE SEQUENCE [LARGE SCALE GENOMIC DNA]</scope>
    <source>
        <strain evidence="6">DSM 23173</strain>
    </source>
</reference>
<dbReference type="SMART" id="SM00345">
    <property type="entry name" value="HTH_GNTR"/>
    <property type="match status" value="1"/>
</dbReference>
<evidence type="ECO:0000256" key="1">
    <source>
        <dbReference type="ARBA" id="ARBA00023015"/>
    </source>
</evidence>
<dbReference type="SUPFAM" id="SSF48008">
    <property type="entry name" value="GntR ligand-binding domain-like"/>
    <property type="match status" value="1"/>
</dbReference>
<dbReference type="AlphaFoldDB" id="A0A285UJ25"/>
<dbReference type="InterPro" id="IPR008920">
    <property type="entry name" value="TF_FadR/GntR_C"/>
</dbReference>
<proteinExistence type="predicted"/>
<dbReference type="PRINTS" id="PR00035">
    <property type="entry name" value="HTHGNTR"/>
</dbReference>
<dbReference type="GO" id="GO:0003700">
    <property type="term" value="F:DNA-binding transcription factor activity"/>
    <property type="evidence" value="ECO:0007669"/>
    <property type="project" value="InterPro"/>
</dbReference>
<dbReference type="InterPro" id="IPR000524">
    <property type="entry name" value="Tscrpt_reg_HTH_GntR"/>
</dbReference>
<dbReference type="Pfam" id="PF00392">
    <property type="entry name" value="GntR"/>
    <property type="match status" value="1"/>
</dbReference>
<evidence type="ECO:0000313" key="5">
    <source>
        <dbReference type="EMBL" id="SOC41905.1"/>
    </source>
</evidence>
<evidence type="ECO:0000256" key="2">
    <source>
        <dbReference type="ARBA" id="ARBA00023125"/>
    </source>
</evidence>
<dbReference type="SMART" id="SM00895">
    <property type="entry name" value="FCD"/>
    <property type="match status" value="1"/>
</dbReference>
<dbReference type="GO" id="GO:0003677">
    <property type="term" value="F:DNA binding"/>
    <property type="evidence" value="ECO:0007669"/>
    <property type="project" value="UniProtKB-KW"/>
</dbReference>
<name>A0A285UJ25_9STAP</name>
<dbReference type="Gene3D" id="1.20.120.530">
    <property type="entry name" value="GntR ligand-binding domain-like"/>
    <property type="match status" value="1"/>
</dbReference>
<dbReference type="RefSeq" id="WP_245844583.1">
    <property type="nucleotide sequence ID" value="NZ_OBQF01000003.1"/>
</dbReference>
<organism evidence="5 6">
    <name type="scientific">Salinicoccus kekensis</name>
    <dbReference type="NCBI Taxonomy" id="714307"/>
    <lineage>
        <taxon>Bacteria</taxon>
        <taxon>Bacillati</taxon>
        <taxon>Bacillota</taxon>
        <taxon>Bacilli</taxon>
        <taxon>Bacillales</taxon>
        <taxon>Staphylococcaceae</taxon>
        <taxon>Salinicoccus</taxon>
    </lineage>
</organism>
<gene>
    <name evidence="5" type="ORF">SAMN05878391_1454</name>
</gene>
<dbReference type="EMBL" id="OBQF01000003">
    <property type="protein sequence ID" value="SOC41905.1"/>
    <property type="molecule type" value="Genomic_DNA"/>
</dbReference>
<evidence type="ECO:0000259" key="4">
    <source>
        <dbReference type="PROSITE" id="PS50949"/>
    </source>
</evidence>
<dbReference type="InterPro" id="IPR011711">
    <property type="entry name" value="GntR_C"/>
</dbReference>
<keyword evidence="1" id="KW-0805">Transcription regulation</keyword>
<dbReference type="InterPro" id="IPR036390">
    <property type="entry name" value="WH_DNA-bd_sf"/>
</dbReference>
<dbReference type="Pfam" id="PF07729">
    <property type="entry name" value="FCD"/>
    <property type="match status" value="1"/>
</dbReference>
<keyword evidence="6" id="KW-1185">Reference proteome</keyword>
<dbReference type="InterPro" id="IPR036388">
    <property type="entry name" value="WH-like_DNA-bd_sf"/>
</dbReference>
<sequence length="215" mass="24221">MKLKSVTREVLPNSVTTILRQAILKGDLKPEERLVQADIAEQLGVSRMPVREALKTLELEGLVTLEPHKGAIVNSLTIEDIDEIYELRTILEPFTLERSIPNLGSEDLTELESLHETMLETTEIETYVDLNNRFHNLSLSGSKSKRLHGLMARVSHGIAKDTPYVIPDQIEKSNEEHARILSAIKANDIEDACAEYASHIKRTHEDLIPLLNLDK</sequence>
<keyword evidence="3" id="KW-0804">Transcription</keyword>
<dbReference type="Gene3D" id="1.10.10.10">
    <property type="entry name" value="Winged helix-like DNA-binding domain superfamily/Winged helix DNA-binding domain"/>
    <property type="match status" value="1"/>
</dbReference>
<evidence type="ECO:0000256" key="3">
    <source>
        <dbReference type="ARBA" id="ARBA00023163"/>
    </source>
</evidence>
<protein>
    <submittedName>
        <fullName evidence="5">GntR family transcriptional regulator</fullName>
    </submittedName>
</protein>
<dbReference type="PANTHER" id="PTHR43537">
    <property type="entry name" value="TRANSCRIPTIONAL REGULATOR, GNTR FAMILY"/>
    <property type="match status" value="1"/>
</dbReference>
<evidence type="ECO:0000313" key="6">
    <source>
        <dbReference type="Proteomes" id="UP000219412"/>
    </source>
</evidence>
<dbReference type="PANTHER" id="PTHR43537:SF24">
    <property type="entry name" value="GLUCONATE OPERON TRANSCRIPTIONAL REPRESSOR"/>
    <property type="match status" value="1"/>
</dbReference>
<dbReference type="CDD" id="cd07377">
    <property type="entry name" value="WHTH_GntR"/>
    <property type="match status" value="1"/>
</dbReference>
<accession>A0A285UJ25</accession>
<keyword evidence="2" id="KW-0238">DNA-binding</keyword>
<feature type="domain" description="HTH gntR-type" evidence="4">
    <location>
        <begin position="9"/>
        <end position="76"/>
    </location>
</feature>
<dbReference type="SUPFAM" id="SSF46785">
    <property type="entry name" value="Winged helix' DNA-binding domain"/>
    <property type="match status" value="1"/>
</dbReference>
<dbReference type="PROSITE" id="PS50949">
    <property type="entry name" value="HTH_GNTR"/>
    <property type="match status" value="1"/>
</dbReference>